<keyword evidence="7 8" id="KW-0472">Membrane</keyword>
<feature type="transmembrane region" description="Helical" evidence="8">
    <location>
        <begin position="230"/>
        <end position="250"/>
    </location>
</feature>
<dbReference type="Proteomes" id="UP000182998">
    <property type="component" value="Unassembled WGS sequence"/>
</dbReference>
<sequence length="693" mass="77579">MTRIKTPTILQMEATECGAAALAIVLAYYGRYIPLEKLRIECGVSRDGCNAVIMLQAARKHGLRAQGAKFERLEELQQVRAPAILFWEFNHFVVWEGMKGEKVYINDPASGPRVLDETQFNKSFTGVALVLEPTPEFTRCGIPPSLFSGLRRRTRGMATEIKFILLASIILIVPNLLVIAFTKVFIDCILLENITSWQIPFLTLFVLNIAAVGLITWLQTYYLLLSKVKLLMVGSIRLLWHVICLPVNFFQQRFTGDIIERISANDRIAHLLSSELMSALTGLVTLVIYGFILLLMSWQLALIAFVVTACNYLVYRLIARQYADINFNFLQKNSKLLGFSMIGLYLIEDLKANGREDDFFQRWSGLHAEIISLQQKQSILTQVLTVVPFWLQTITVVVILCYGSFLIINSVITIGTLVAFQLLLTQFTAPIQAILALGNDVQKIKGDLFRQDDILNYEVDQRLLKQQSNTVLSPSICLDNVSFSYSPLKPMLEGLNISIKAGETFAVMGKSGEGKSTIAKLIAGLYQPQTGTIFIGGIPMHEIDAASLANQLSYVDQDVFLYAGTVRENITLWKKNIPDEAIEKALQDACLFEVIQARGGLDCKVLENGINFSGGQRQRIEIARALAQNPALLILDEATSNLDVETEQTILENIKKRNCTTMIVTHRKTALQGCDSIYILEKGQLKKMENRSD</sequence>
<gene>
    <name evidence="12" type="primary">SunT</name>
    <name evidence="12" type="ORF">LMI_2251</name>
    <name evidence="13" type="ORF">SAMN02982997_01729</name>
</gene>
<dbReference type="Pfam" id="PF03412">
    <property type="entry name" value="Peptidase_C39"/>
    <property type="match status" value="1"/>
</dbReference>
<dbReference type="PROSITE" id="PS50893">
    <property type="entry name" value="ABC_TRANSPORTER_2"/>
    <property type="match status" value="1"/>
</dbReference>
<feature type="transmembrane region" description="Helical" evidence="8">
    <location>
        <begin position="298"/>
        <end position="318"/>
    </location>
</feature>
<dbReference type="HOGENOM" id="CLU_000604_95_3_6"/>
<organism evidence="12 14">
    <name type="scientific">Legionella micdadei</name>
    <name type="common">Tatlockia micdadei</name>
    <dbReference type="NCBI Taxonomy" id="451"/>
    <lineage>
        <taxon>Bacteria</taxon>
        <taxon>Pseudomonadati</taxon>
        <taxon>Pseudomonadota</taxon>
        <taxon>Gammaproteobacteria</taxon>
        <taxon>Legionellales</taxon>
        <taxon>Legionellaceae</taxon>
        <taxon>Legionella</taxon>
    </lineage>
</organism>
<dbReference type="STRING" id="451.B6N58_04895"/>
<evidence type="ECO:0000256" key="8">
    <source>
        <dbReference type="SAM" id="Phobius"/>
    </source>
</evidence>
<dbReference type="GO" id="GO:0008233">
    <property type="term" value="F:peptidase activity"/>
    <property type="evidence" value="ECO:0007669"/>
    <property type="project" value="InterPro"/>
</dbReference>
<dbReference type="Proteomes" id="UP000032414">
    <property type="component" value="Chromosome I"/>
</dbReference>
<dbReference type="InterPro" id="IPR005074">
    <property type="entry name" value="Peptidase_C39"/>
</dbReference>
<evidence type="ECO:0000256" key="3">
    <source>
        <dbReference type="ARBA" id="ARBA00022741"/>
    </source>
</evidence>
<evidence type="ECO:0000256" key="4">
    <source>
        <dbReference type="ARBA" id="ARBA00022801"/>
    </source>
</evidence>
<dbReference type="KEGG" id="tmc:LMI_2251"/>
<dbReference type="PROSITE" id="PS50929">
    <property type="entry name" value="ABC_TM1F"/>
    <property type="match status" value="1"/>
</dbReference>
<feature type="transmembrane region" description="Helical" evidence="8">
    <location>
        <begin position="163"/>
        <end position="186"/>
    </location>
</feature>
<keyword evidence="4" id="KW-0378">Hydrolase</keyword>
<keyword evidence="15" id="KW-1185">Reference proteome</keyword>
<dbReference type="Gene3D" id="1.20.1560.10">
    <property type="entry name" value="ABC transporter type 1, transmembrane domain"/>
    <property type="match status" value="1"/>
</dbReference>
<dbReference type="PROSITE" id="PS50990">
    <property type="entry name" value="PEPTIDASE_C39"/>
    <property type="match status" value="1"/>
</dbReference>
<dbReference type="EMBL" id="LN614830">
    <property type="protein sequence ID" value="CEG61521.1"/>
    <property type="molecule type" value="Genomic_DNA"/>
</dbReference>
<feature type="transmembrane region" description="Helical" evidence="8">
    <location>
        <begin position="383"/>
        <end position="408"/>
    </location>
</feature>
<dbReference type="GO" id="GO:0016887">
    <property type="term" value="F:ATP hydrolysis activity"/>
    <property type="evidence" value="ECO:0007669"/>
    <property type="project" value="InterPro"/>
</dbReference>
<dbReference type="PROSITE" id="PS00211">
    <property type="entry name" value="ABC_TRANSPORTER_1"/>
    <property type="match status" value="1"/>
</dbReference>
<dbReference type="CDD" id="cd03228">
    <property type="entry name" value="ABCC_MRP_Like"/>
    <property type="match status" value="1"/>
</dbReference>
<evidence type="ECO:0000313" key="12">
    <source>
        <dbReference type="EMBL" id="CEG61521.1"/>
    </source>
</evidence>
<dbReference type="PANTHER" id="PTHR43394:SF1">
    <property type="entry name" value="ATP-BINDING CASSETTE SUB-FAMILY B MEMBER 10, MITOCHONDRIAL"/>
    <property type="match status" value="1"/>
</dbReference>
<dbReference type="SMART" id="SM00382">
    <property type="entry name" value="AAA"/>
    <property type="match status" value="1"/>
</dbReference>
<evidence type="ECO:0000313" key="15">
    <source>
        <dbReference type="Proteomes" id="UP000182998"/>
    </source>
</evidence>
<dbReference type="InterPro" id="IPR011527">
    <property type="entry name" value="ABC1_TM_dom"/>
</dbReference>
<dbReference type="OrthoDB" id="9806127at2"/>
<dbReference type="Gene3D" id="3.90.70.10">
    <property type="entry name" value="Cysteine proteinases"/>
    <property type="match status" value="1"/>
</dbReference>
<dbReference type="InterPro" id="IPR036640">
    <property type="entry name" value="ABC1_TM_sf"/>
</dbReference>
<reference evidence="12" key="1">
    <citation type="submission" date="2014-09" db="EMBL/GenBank/DDBJ databases">
        <authorList>
            <person name="GOMEZ-VALERO Laura"/>
        </authorList>
    </citation>
    <scope>NUCLEOTIDE SEQUENCE</scope>
    <source>
        <strain evidence="12">ATCC33218</strain>
    </source>
</reference>
<feature type="domain" description="Peptidase C39" evidence="11">
    <location>
        <begin position="11"/>
        <end position="131"/>
    </location>
</feature>
<dbReference type="AlphaFoldDB" id="A0A098GJ43"/>
<dbReference type="Gene3D" id="3.40.50.300">
    <property type="entry name" value="P-loop containing nucleotide triphosphate hydrolases"/>
    <property type="match status" value="1"/>
</dbReference>
<evidence type="ECO:0000259" key="10">
    <source>
        <dbReference type="PROSITE" id="PS50929"/>
    </source>
</evidence>
<dbReference type="Pfam" id="PF00005">
    <property type="entry name" value="ABC_tran"/>
    <property type="match status" value="1"/>
</dbReference>
<proteinExistence type="predicted"/>
<reference evidence="13 15" key="3">
    <citation type="submission" date="2016-10" db="EMBL/GenBank/DDBJ databases">
        <authorList>
            <person name="Varghese N."/>
            <person name="Submissions S."/>
        </authorList>
    </citation>
    <scope>NUCLEOTIDE SEQUENCE [LARGE SCALE GENOMIC DNA]</scope>
    <source>
        <strain evidence="13 15">ATCC 33218</strain>
    </source>
</reference>
<dbReference type="SUPFAM" id="SSF52540">
    <property type="entry name" value="P-loop containing nucleoside triphosphate hydrolases"/>
    <property type="match status" value="1"/>
</dbReference>
<dbReference type="GO" id="GO:0015421">
    <property type="term" value="F:ABC-type oligopeptide transporter activity"/>
    <property type="evidence" value="ECO:0007669"/>
    <property type="project" value="TreeGrafter"/>
</dbReference>
<dbReference type="InterPro" id="IPR027417">
    <property type="entry name" value="P-loop_NTPase"/>
</dbReference>
<evidence type="ECO:0000313" key="14">
    <source>
        <dbReference type="Proteomes" id="UP000032414"/>
    </source>
</evidence>
<evidence type="ECO:0000256" key="7">
    <source>
        <dbReference type="ARBA" id="ARBA00023136"/>
    </source>
</evidence>
<evidence type="ECO:0000259" key="9">
    <source>
        <dbReference type="PROSITE" id="PS50893"/>
    </source>
</evidence>
<evidence type="ECO:0000256" key="1">
    <source>
        <dbReference type="ARBA" id="ARBA00004651"/>
    </source>
</evidence>
<dbReference type="Pfam" id="PF00664">
    <property type="entry name" value="ABC_membrane"/>
    <property type="match status" value="1"/>
</dbReference>
<keyword evidence="3" id="KW-0547">Nucleotide-binding</keyword>
<dbReference type="PANTHER" id="PTHR43394">
    <property type="entry name" value="ATP-DEPENDENT PERMEASE MDL1, MITOCHONDRIAL"/>
    <property type="match status" value="1"/>
</dbReference>
<dbReference type="GO" id="GO:0006508">
    <property type="term" value="P:proteolysis"/>
    <property type="evidence" value="ECO:0007669"/>
    <property type="project" value="InterPro"/>
</dbReference>
<dbReference type="SUPFAM" id="SSF90123">
    <property type="entry name" value="ABC transporter transmembrane region"/>
    <property type="match status" value="1"/>
</dbReference>
<dbReference type="RefSeq" id="WP_045099746.1">
    <property type="nucleotide sequence ID" value="NZ_CP020614.1"/>
</dbReference>
<accession>A0A098GJ43</accession>
<dbReference type="EMBL" id="FMVN01000008">
    <property type="protein sequence ID" value="SCY44998.1"/>
    <property type="molecule type" value="Genomic_DNA"/>
</dbReference>
<evidence type="ECO:0000256" key="2">
    <source>
        <dbReference type="ARBA" id="ARBA00022692"/>
    </source>
</evidence>
<name>A0A098GJ43_LEGMI</name>
<evidence type="ECO:0000313" key="13">
    <source>
        <dbReference type="EMBL" id="SCY44998.1"/>
    </source>
</evidence>
<feature type="domain" description="ABC transporter" evidence="9">
    <location>
        <begin position="476"/>
        <end position="693"/>
    </location>
</feature>
<dbReference type="GO" id="GO:0005524">
    <property type="term" value="F:ATP binding"/>
    <property type="evidence" value="ECO:0007669"/>
    <property type="project" value="UniProtKB-KW"/>
</dbReference>
<dbReference type="InterPro" id="IPR017871">
    <property type="entry name" value="ABC_transporter-like_CS"/>
</dbReference>
<feature type="domain" description="ABC transmembrane type-1" evidence="10">
    <location>
        <begin position="163"/>
        <end position="443"/>
    </location>
</feature>
<dbReference type="InterPro" id="IPR039421">
    <property type="entry name" value="Type_1_exporter"/>
</dbReference>
<keyword evidence="6 8" id="KW-1133">Transmembrane helix</keyword>
<dbReference type="PATRIC" id="fig|451.8.peg.3033"/>
<evidence type="ECO:0000256" key="5">
    <source>
        <dbReference type="ARBA" id="ARBA00022840"/>
    </source>
</evidence>
<evidence type="ECO:0000259" key="11">
    <source>
        <dbReference type="PROSITE" id="PS50990"/>
    </source>
</evidence>
<keyword evidence="2 8" id="KW-0812">Transmembrane</keyword>
<protein>
    <submittedName>
        <fullName evidence="12">ABC-type bacteriocin/lantibiotic exporters, contain an N-terminal double-glycine peptidase domain</fullName>
    </submittedName>
    <submittedName>
        <fullName evidence="13">NHLM bacteriocin system ABC transporter, peptidase/ATP-binding protein</fullName>
    </submittedName>
</protein>
<feature type="transmembrane region" description="Helical" evidence="8">
    <location>
        <begin position="271"/>
        <end position="292"/>
    </location>
</feature>
<keyword evidence="5" id="KW-0067">ATP-binding</keyword>
<dbReference type="InterPro" id="IPR003593">
    <property type="entry name" value="AAA+_ATPase"/>
</dbReference>
<comment type="subcellular location">
    <subcellularLocation>
        <location evidence="1">Cell membrane</location>
        <topology evidence="1">Multi-pass membrane protein</topology>
    </subcellularLocation>
</comment>
<dbReference type="InterPro" id="IPR003439">
    <property type="entry name" value="ABC_transporter-like_ATP-bd"/>
</dbReference>
<dbReference type="GO" id="GO:0005886">
    <property type="term" value="C:plasma membrane"/>
    <property type="evidence" value="ECO:0007669"/>
    <property type="project" value="UniProtKB-SubCell"/>
</dbReference>
<evidence type="ECO:0000256" key="6">
    <source>
        <dbReference type="ARBA" id="ARBA00022989"/>
    </source>
</evidence>
<feature type="transmembrane region" description="Helical" evidence="8">
    <location>
        <begin position="198"/>
        <end position="218"/>
    </location>
</feature>
<reference evidence="14" key="2">
    <citation type="submission" date="2014-09" db="EMBL/GenBank/DDBJ databases">
        <authorList>
            <person name="Gomez-Valero L."/>
        </authorList>
    </citation>
    <scope>NUCLEOTIDE SEQUENCE [LARGE SCALE GENOMIC DNA]</scope>
    <source>
        <strain evidence="14">ATCC33218</strain>
    </source>
</reference>